<evidence type="ECO:0000313" key="2">
    <source>
        <dbReference type="EMBL" id="KYF53282.1"/>
    </source>
</evidence>
<protein>
    <recommendedName>
        <fullName evidence="4">Secreted protein</fullName>
    </recommendedName>
</protein>
<name>A0A150PCA4_SORCE</name>
<feature type="region of interest" description="Disordered" evidence="1">
    <location>
        <begin position="50"/>
        <end position="72"/>
    </location>
</feature>
<gene>
    <name evidence="2" type="ORF">BE04_34280</name>
</gene>
<feature type="region of interest" description="Disordered" evidence="1">
    <location>
        <begin position="1"/>
        <end position="28"/>
    </location>
</feature>
<evidence type="ECO:0008006" key="4">
    <source>
        <dbReference type="Google" id="ProtNLM"/>
    </source>
</evidence>
<reference evidence="2 3" key="1">
    <citation type="submission" date="2014-02" db="EMBL/GenBank/DDBJ databases">
        <title>The small core and large imbalanced accessory genome model reveals a collaborative survival strategy of Sorangium cellulosum strains in nature.</title>
        <authorList>
            <person name="Han K."/>
            <person name="Peng R."/>
            <person name="Blom J."/>
            <person name="Li Y.-Z."/>
        </authorList>
    </citation>
    <scope>NUCLEOTIDE SEQUENCE [LARGE SCALE GENOMIC DNA]</scope>
    <source>
        <strain evidence="2 3">So0157-18</strain>
    </source>
</reference>
<dbReference type="EMBL" id="JELX01003098">
    <property type="protein sequence ID" value="KYF53282.1"/>
    <property type="molecule type" value="Genomic_DNA"/>
</dbReference>
<dbReference type="SUPFAM" id="SSF50998">
    <property type="entry name" value="Quinoprotein alcohol dehydrogenase-like"/>
    <property type="match status" value="1"/>
</dbReference>
<evidence type="ECO:0000313" key="3">
    <source>
        <dbReference type="Proteomes" id="UP000075604"/>
    </source>
</evidence>
<dbReference type="Gene3D" id="2.130.10.10">
    <property type="entry name" value="YVTN repeat-like/Quinoprotein amine dehydrogenase"/>
    <property type="match status" value="1"/>
</dbReference>
<evidence type="ECO:0000256" key="1">
    <source>
        <dbReference type="SAM" id="MobiDB-lite"/>
    </source>
</evidence>
<accession>A0A150PCA4</accession>
<organism evidence="2 3">
    <name type="scientific">Sorangium cellulosum</name>
    <name type="common">Polyangium cellulosum</name>
    <dbReference type="NCBI Taxonomy" id="56"/>
    <lineage>
        <taxon>Bacteria</taxon>
        <taxon>Pseudomonadati</taxon>
        <taxon>Myxococcota</taxon>
        <taxon>Polyangia</taxon>
        <taxon>Polyangiales</taxon>
        <taxon>Polyangiaceae</taxon>
        <taxon>Sorangium</taxon>
    </lineage>
</organism>
<sequence length="454" mass="46930">MKRSNRGQDGARRPSSGRRHGRGLARESRASLGLALSITVLGAALGCSSEAEPGTGKSAGGRADAPEAERHTSWRRARVLVGDGRGGSLHVIDIEDEEVIAELDAGGPAALHGTESGDYAVAVGAEEVRFIRSGVAIVDHTDHIHIYKSPPKVLDLSLPGASPGAFVSREAWLSIFFDGTGQGGASAQAVLVKEPSLNAEEPEILSLPPVEPHRGLAAPLGDTFLVSFPPEDEPGGLPLGLNVLSAGGEVLEGVSSPCPGLRGQAAIGEEIAFACDDGLLLVGRDGGTTTARKLSYPRADARSFTLRSHVERTALIGDFGESTLIEIEPADGAARFFDLPAPVCHFELEPGRGEQAIALAADGNVYVLDLATAKIAAHAAAVPAFQCDDAVRPGLALAPDYAYVTDPTGGEVHEIGLRSLTITRSYQVGGAPSAVVMMGLNLKNVNVAPGAAHD</sequence>
<dbReference type="InterPro" id="IPR011047">
    <property type="entry name" value="Quinoprotein_ADH-like_sf"/>
</dbReference>
<dbReference type="Proteomes" id="UP000075604">
    <property type="component" value="Unassembled WGS sequence"/>
</dbReference>
<proteinExistence type="predicted"/>
<comment type="caution">
    <text evidence="2">The sequence shown here is derived from an EMBL/GenBank/DDBJ whole genome shotgun (WGS) entry which is preliminary data.</text>
</comment>
<dbReference type="InterPro" id="IPR015943">
    <property type="entry name" value="WD40/YVTN_repeat-like_dom_sf"/>
</dbReference>
<dbReference type="AlphaFoldDB" id="A0A150PCA4"/>